<dbReference type="Proteomes" id="UP000244908">
    <property type="component" value="Chromosome"/>
</dbReference>
<dbReference type="EMBL" id="CP029185">
    <property type="protein sequence ID" value="AWH89060.1"/>
    <property type="molecule type" value="Genomic_DNA"/>
</dbReference>
<accession>A0A2Y9TZV0</accession>
<protein>
    <submittedName>
        <fullName evidence="2">Acyl carrier protein</fullName>
    </submittedName>
</protein>
<dbReference type="KEGG" id="lpv:HYN51_11135"/>
<dbReference type="Gene3D" id="1.10.1200.10">
    <property type="entry name" value="ACP-like"/>
    <property type="match status" value="1"/>
</dbReference>
<reference evidence="2 3" key="1">
    <citation type="journal article" date="2019" name="Int. J. Syst. Evol. Microbiol.">
        <title>Limnobaculum parvum gen. nov., sp. nov., isolated from a freshwater lake.</title>
        <authorList>
            <person name="Baek C."/>
            <person name="Shin S.K."/>
            <person name="Yi H."/>
        </authorList>
    </citation>
    <scope>NUCLEOTIDE SEQUENCE [LARGE SCALE GENOMIC DNA]</scope>
    <source>
        <strain evidence="2 3">HYN0051</strain>
    </source>
</reference>
<feature type="domain" description="Carrier" evidence="1">
    <location>
        <begin position="1"/>
        <end position="77"/>
    </location>
</feature>
<gene>
    <name evidence="2" type="ORF">HYN51_11135</name>
</gene>
<dbReference type="PROSITE" id="PS50075">
    <property type="entry name" value="CARRIER"/>
    <property type="match status" value="1"/>
</dbReference>
<dbReference type="Pfam" id="PF00550">
    <property type="entry name" value="PP-binding"/>
    <property type="match status" value="1"/>
</dbReference>
<keyword evidence="3" id="KW-1185">Reference proteome</keyword>
<sequence>MNYLHESKKILSSCLSIPVEQIQDDSLIEQLKPTLDSVDFASIMMQVERFLKKEVPVAEWLELGSVTDLADLLERNYNN</sequence>
<evidence type="ECO:0000313" key="3">
    <source>
        <dbReference type="Proteomes" id="UP000244908"/>
    </source>
</evidence>
<dbReference type="InterPro" id="IPR009081">
    <property type="entry name" value="PP-bd_ACP"/>
</dbReference>
<organism evidence="2 3">
    <name type="scientific">Limnobaculum parvum</name>
    <dbReference type="NCBI Taxonomy" id="2172103"/>
    <lineage>
        <taxon>Bacteria</taxon>
        <taxon>Pseudomonadati</taxon>
        <taxon>Pseudomonadota</taxon>
        <taxon>Gammaproteobacteria</taxon>
        <taxon>Enterobacterales</taxon>
        <taxon>Budviciaceae</taxon>
        <taxon>Limnobaculum</taxon>
    </lineage>
</organism>
<dbReference type="RefSeq" id="WP_108901116.1">
    <property type="nucleotide sequence ID" value="NZ_CP029185.2"/>
</dbReference>
<evidence type="ECO:0000259" key="1">
    <source>
        <dbReference type="PROSITE" id="PS50075"/>
    </source>
</evidence>
<dbReference type="InterPro" id="IPR036736">
    <property type="entry name" value="ACP-like_sf"/>
</dbReference>
<evidence type="ECO:0000313" key="2">
    <source>
        <dbReference type="EMBL" id="AWH89060.1"/>
    </source>
</evidence>
<dbReference type="SUPFAM" id="SSF47336">
    <property type="entry name" value="ACP-like"/>
    <property type="match status" value="1"/>
</dbReference>
<dbReference type="OrthoDB" id="6636643at2"/>
<proteinExistence type="predicted"/>
<dbReference type="AlphaFoldDB" id="A0A2Y9TZV0"/>
<name>A0A2Y9TZV0_9GAMM</name>